<feature type="active site" description="Nucleophile" evidence="4">
    <location>
        <position position="42"/>
    </location>
</feature>
<feature type="short sequence motif" description="DGA/G" evidence="4">
    <location>
        <begin position="167"/>
        <end position="169"/>
    </location>
</feature>
<accession>F0F5P0</accession>
<dbReference type="InterPro" id="IPR016035">
    <property type="entry name" value="Acyl_Trfase/lysoPLipase"/>
</dbReference>
<dbReference type="InterPro" id="IPR050301">
    <property type="entry name" value="NTE"/>
</dbReference>
<evidence type="ECO:0000259" key="5">
    <source>
        <dbReference type="PROSITE" id="PS51635"/>
    </source>
</evidence>
<dbReference type="Pfam" id="PF01734">
    <property type="entry name" value="Patatin"/>
    <property type="match status" value="1"/>
</dbReference>
<dbReference type="PROSITE" id="PS51635">
    <property type="entry name" value="PNPLA"/>
    <property type="match status" value="1"/>
</dbReference>
<gene>
    <name evidence="6" type="ORF">HMPREF9141_0906</name>
</gene>
<reference evidence="6 7" key="1">
    <citation type="submission" date="2011-01" db="EMBL/GenBank/DDBJ databases">
        <authorList>
            <person name="Muzny D."/>
            <person name="Qin X."/>
            <person name="Deng J."/>
            <person name="Jiang H."/>
            <person name="Liu Y."/>
            <person name="Qu J."/>
            <person name="Song X.-Z."/>
            <person name="Zhang L."/>
            <person name="Thornton R."/>
            <person name="Coyle M."/>
            <person name="Francisco L."/>
            <person name="Jackson L."/>
            <person name="Javaid M."/>
            <person name="Korchina V."/>
            <person name="Kovar C."/>
            <person name="Mata R."/>
            <person name="Mathew T."/>
            <person name="Ngo R."/>
            <person name="Nguyen L."/>
            <person name="Nguyen N."/>
            <person name="Okwuonu G."/>
            <person name="Ongeri F."/>
            <person name="Pham C."/>
            <person name="Simmons D."/>
            <person name="Wilczek-Boney K."/>
            <person name="Hale W."/>
            <person name="Jakkamsetti A."/>
            <person name="Pham P."/>
            <person name="Ruth R."/>
            <person name="San Lucas F."/>
            <person name="Warren J."/>
            <person name="Zhang J."/>
            <person name="Zhao Z."/>
            <person name="Zhou C."/>
            <person name="Zhu D."/>
            <person name="Lee S."/>
            <person name="Bess C."/>
            <person name="Blankenburg K."/>
            <person name="Forbes L."/>
            <person name="Fu Q."/>
            <person name="Gubbala S."/>
            <person name="Hirani K."/>
            <person name="Jayaseelan J.C."/>
            <person name="Lara F."/>
            <person name="Munidasa M."/>
            <person name="Palculict T."/>
            <person name="Patil S."/>
            <person name="Pu L.-L."/>
            <person name="Saada N."/>
            <person name="Tang L."/>
            <person name="Weissenberger G."/>
            <person name="Zhu Y."/>
            <person name="Hemphill L."/>
            <person name="Shang Y."/>
            <person name="Youmans B."/>
            <person name="Ayvaz T."/>
            <person name="Ross M."/>
            <person name="Santibanez J."/>
            <person name="Aqrawi P."/>
            <person name="Gross S."/>
            <person name="Joshi V."/>
            <person name="Fowler G."/>
            <person name="Nazareth L."/>
            <person name="Reid J."/>
            <person name="Worley K."/>
            <person name="Petrosino J."/>
            <person name="Highlander S."/>
            <person name="Gibbs R."/>
        </authorList>
    </citation>
    <scope>NUCLEOTIDE SEQUENCE [LARGE SCALE GENOMIC DNA]</scope>
    <source>
        <strain evidence="6 7">DSM 16608</strain>
    </source>
</reference>
<name>F0F5P0_9BACT</name>
<comment type="caution">
    <text evidence="4">Lacks conserved residue(s) required for the propagation of feature annotation.</text>
</comment>
<evidence type="ECO:0000313" key="6">
    <source>
        <dbReference type="EMBL" id="EGC20659.1"/>
    </source>
</evidence>
<dbReference type="HOGENOM" id="CLU_048271_1_0_10"/>
<dbReference type="AlphaFoldDB" id="F0F5P0"/>
<keyword evidence="2 4" id="KW-0442">Lipid degradation</keyword>
<dbReference type="eggNOG" id="COG4667">
    <property type="taxonomic scope" value="Bacteria"/>
</dbReference>
<dbReference type="PANTHER" id="PTHR14226">
    <property type="entry name" value="NEUROPATHY TARGET ESTERASE/SWISS CHEESE D.MELANOGASTER"/>
    <property type="match status" value="1"/>
</dbReference>
<evidence type="ECO:0000256" key="1">
    <source>
        <dbReference type="ARBA" id="ARBA00022801"/>
    </source>
</evidence>
<feature type="active site" description="Proton acceptor" evidence="4">
    <location>
        <position position="167"/>
    </location>
</feature>
<evidence type="ECO:0000256" key="3">
    <source>
        <dbReference type="ARBA" id="ARBA00023098"/>
    </source>
</evidence>
<dbReference type="Proteomes" id="UP000005697">
    <property type="component" value="Unassembled WGS sequence"/>
</dbReference>
<dbReference type="InterPro" id="IPR045943">
    <property type="entry name" value="DUF6363"/>
</dbReference>
<sequence length="298" mass="34065">MQFDKNTGLVLEGGGMRGVFTSGVLDAFMKHGLYFRYIVAVSAGACNGLSYASRQPRRARISNIDMLAKYNYIGLRHLVTQGCIFDPELLYHRFPYELVPFDYDEYFRNCRRGYRFEMVMTNCETGFTEYLTETSGNTHRLNELARASSSLPYVCKIVMIDGKPMLDGGIVDSIPVMRAIEAGHETNVVVCTRNKGWRDTGRDHKQPKFVYRNYPRLRVALSHRVEAYNQQLDKVDELEEQGKILVIRPERPVVVGRMEKDINRLEALYEEGFLLGERFVQEHLLGGLSSDASAQPQL</sequence>
<dbReference type="Gene3D" id="3.40.1090.10">
    <property type="entry name" value="Cytosolic phospholipase A2 catalytic domain"/>
    <property type="match status" value="2"/>
</dbReference>
<dbReference type="PANTHER" id="PTHR14226:SF25">
    <property type="entry name" value="PHOSPHOESTERASE"/>
    <property type="match status" value="1"/>
</dbReference>
<keyword evidence="3 4" id="KW-0443">Lipid metabolism</keyword>
<feature type="domain" description="PNPLA" evidence="5">
    <location>
        <begin position="9"/>
        <end position="180"/>
    </location>
</feature>
<comment type="caution">
    <text evidence="6">The sequence shown here is derived from an EMBL/GenBank/DDBJ whole genome shotgun (WGS) entry which is preliminary data.</text>
</comment>
<dbReference type="GO" id="GO:0016042">
    <property type="term" value="P:lipid catabolic process"/>
    <property type="evidence" value="ECO:0007669"/>
    <property type="project" value="UniProtKB-UniRule"/>
</dbReference>
<dbReference type="Pfam" id="PF19890">
    <property type="entry name" value="DUF6363"/>
    <property type="match status" value="1"/>
</dbReference>
<evidence type="ECO:0000256" key="4">
    <source>
        <dbReference type="PROSITE-ProRule" id="PRU01161"/>
    </source>
</evidence>
<dbReference type="RefSeq" id="WP_007368439.1">
    <property type="nucleotide sequence ID" value="NZ_GL872283.1"/>
</dbReference>
<evidence type="ECO:0000256" key="2">
    <source>
        <dbReference type="ARBA" id="ARBA00022963"/>
    </source>
</evidence>
<dbReference type="SUPFAM" id="SSF52151">
    <property type="entry name" value="FabD/lysophospholipase-like"/>
    <property type="match status" value="1"/>
</dbReference>
<organism evidence="6 7">
    <name type="scientific">Prevotella multiformis DSM 16608</name>
    <dbReference type="NCBI Taxonomy" id="888743"/>
    <lineage>
        <taxon>Bacteria</taxon>
        <taxon>Pseudomonadati</taxon>
        <taxon>Bacteroidota</taxon>
        <taxon>Bacteroidia</taxon>
        <taxon>Bacteroidales</taxon>
        <taxon>Prevotellaceae</taxon>
        <taxon>Prevotella</taxon>
    </lineage>
</organism>
<protein>
    <submittedName>
        <fullName evidence="6">Phospholipase, patatin family</fullName>
    </submittedName>
</protein>
<keyword evidence="1 4" id="KW-0378">Hydrolase</keyword>
<dbReference type="EMBL" id="AEWX01000013">
    <property type="protein sequence ID" value="EGC20659.1"/>
    <property type="molecule type" value="Genomic_DNA"/>
</dbReference>
<keyword evidence="7" id="KW-1185">Reference proteome</keyword>
<dbReference type="STRING" id="888743.HMPREF9141_0906"/>
<dbReference type="InterPro" id="IPR002641">
    <property type="entry name" value="PNPLA_dom"/>
</dbReference>
<dbReference type="OrthoDB" id="9802424at2"/>
<proteinExistence type="predicted"/>
<evidence type="ECO:0000313" key="7">
    <source>
        <dbReference type="Proteomes" id="UP000005697"/>
    </source>
</evidence>
<dbReference type="InterPro" id="IPR037483">
    <property type="entry name" value="YjjU-like"/>
</dbReference>
<dbReference type="CDD" id="cd07208">
    <property type="entry name" value="Pat_hypo_Ecoli_yjju_like"/>
    <property type="match status" value="1"/>
</dbReference>
<dbReference type="GO" id="GO:0016787">
    <property type="term" value="F:hydrolase activity"/>
    <property type="evidence" value="ECO:0007669"/>
    <property type="project" value="UniProtKB-UniRule"/>
</dbReference>
<feature type="short sequence motif" description="GXGXXG" evidence="4">
    <location>
        <begin position="13"/>
        <end position="18"/>
    </location>
</feature>